<reference evidence="1 2" key="2">
    <citation type="journal article" date="2022" name="Mol. Ecol. Resour.">
        <title>The genomes of chicory, endive, great burdock and yacon provide insights into Asteraceae paleo-polyploidization history and plant inulin production.</title>
        <authorList>
            <person name="Fan W."/>
            <person name="Wang S."/>
            <person name="Wang H."/>
            <person name="Wang A."/>
            <person name="Jiang F."/>
            <person name="Liu H."/>
            <person name="Zhao H."/>
            <person name="Xu D."/>
            <person name="Zhang Y."/>
        </authorList>
    </citation>
    <scope>NUCLEOTIDE SEQUENCE [LARGE SCALE GENOMIC DNA]</scope>
    <source>
        <strain evidence="2">cv. Niubang</strain>
    </source>
</reference>
<proteinExistence type="predicted"/>
<dbReference type="Proteomes" id="UP001055879">
    <property type="component" value="Linkage Group LG07"/>
</dbReference>
<organism evidence="1 2">
    <name type="scientific">Arctium lappa</name>
    <name type="common">Greater burdock</name>
    <name type="synonym">Lappa major</name>
    <dbReference type="NCBI Taxonomy" id="4217"/>
    <lineage>
        <taxon>Eukaryota</taxon>
        <taxon>Viridiplantae</taxon>
        <taxon>Streptophyta</taxon>
        <taxon>Embryophyta</taxon>
        <taxon>Tracheophyta</taxon>
        <taxon>Spermatophyta</taxon>
        <taxon>Magnoliopsida</taxon>
        <taxon>eudicotyledons</taxon>
        <taxon>Gunneridae</taxon>
        <taxon>Pentapetalae</taxon>
        <taxon>asterids</taxon>
        <taxon>campanulids</taxon>
        <taxon>Asterales</taxon>
        <taxon>Asteraceae</taxon>
        <taxon>Carduoideae</taxon>
        <taxon>Cardueae</taxon>
        <taxon>Arctiinae</taxon>
        <taxon>Arctium</taxon>
    </lineage>
</organism>
<dbReference type="EMBL" id="CM042053">
    <property type="protein sequence ID" value="KAI3715567.1"/>
    <property type="molecule type" value="Genomic_DNA"/>
</dbReference>
<gene>
    <name evidence="1" type="ORF">L6452_22553</name>
</gene>
<accession>A0ACB9AZ93</accession>
<name>A0ACB9AZ93_ARCLA</name>
<evidence type="ECO:0000313" key="1">
    <source>
        <dbReference type="EMBL" id="KAI3715567.1"/>
    </source>
</evidence>
<sequence>MEIGDNGEAVSVLLSSFSTWKVISCKTSARARKHNLITQHRWTPISSFRLSHFASNCRSPFGKNNSRSICISYSSTRIPLIQSTERSLPISSIGSLRLLFLICY</sequence>
<keyword evidence="2" id="KW-1185">Reference proteome</keyword>
<evidence type="ECO:0000313" key="2">
    <source>
        <dbReference type="Proteomes" id="UP001055879"/>
    </source>
</evidence>
<comment type="caution">
    <text evidence="1">The sequence shown here is derived from an EMBL/GenBank/DDBJ whole genome shotgun (WGS) entry which is preliminary data.</text>
</comment>
<protein>
    <submittedName>
        <fullName evidence="1">Uncharacterized protein</fullName>
    </submittedName>
</protein>
<reference evidence="2" key="1">
    <citation type="journal article" date="2022" name="Mol. Ecol. Resour.">
        <title>The genomes of chicory, endive, great burdock and yacon provide insights into Asteraceae palaeo-polyploidization history and plant inulin production.</title>
        <authorList>
            <person name="Fan W."/>
            <person name="Wang S."/>
            <person name="Wang H."/>
            <person name="Wang A."/>
            <person name="Jiang F."/>
            <person name="Liu H."/>
            <person name="Zhao H."/>
            <person name="Xu D."/>
            <person name="Zhang Y."/>
        </authorList>
    </citation>
    <scope>NUCLEOTIDE SEQUENCE [LARGE SCALE GENOMIC DNA]</scope>
    <source>
        <strain evidence="2">cv. Niubang</strain>
    </source>
</reference>